<dbReference type="InterPro" id="IPR002898">
    <property type="entry name" value="MotA_ExbB_proton_chnl"/>
</dbReference>
<evidence type="ECO:0000256" key="2">
    <source>
        <dbReference type="ARBA" id="ARBA00022475"/>
    </source>
</evidence>
<feature type="transmembrane region" description="Helical" evidence="8">
    <location>
        <begin position="267"/>
        <end position="289"/>
    </location>
</feature>
<proteinExistence type="inferred from homology"/>
<evidence type="ECO:0000256" key="1">
    <source>
        <dbReference type="ARBA" id="ARBA00004651"/>
    </source>
</evidence>
<dbReference type="Proteomes" id="UP000318053">
    <property type="component" value="Unassembled WGS sequence"/>
</dbReference>
<keyword evidence="4 8" id="KW-1133">Transmembrane helix</keyword>
<evidence type="ECO:0000256" key="7">
    <source>
        <dbReference type="SAM" id="MobiDB-lite"/>
    </source>
</evidence>
<keyword evidence="5 8" id="KW-0472">Membrane</keyword>
<organism evidence="11 12">
    <name type="scientific">Allorhodopirellula solitaria</name>
    <dbReference type="NCBI Taxonomy" id="2527987"/>
    <lineage>
        <taxon>Bacteria</taxon>
        <taxon>Pseudomonadati</taxon>
        <taxon>Planctomycetota</taxon>
        <taxon>Planctomycetia</taxon>
        <taxon>Pirellulales</taxon>
        <taxon>Pirellulaceae</taxon>
        <taxon>Allorhodopirellula</taxon>
    </lineage>
</organism>
<evidence type="ECO:0000256" key="6">
    <source>
        <dbReference type="RuleBase" id="RU004057"/>
    </source>
</evidence>
<feature type="compositionally biased region" description="Polar residues" evidence="7">
    <location>
        <begin position="78"/>
        <end position="89"/>
    </location>
</feature>
<evidence type="ECO:0000256" key="5">
    <source>
        <dbReference type="ARBA" id="ARBA00023136"/>
    </source>
</evidence>
<accession>A0A5C5YE56</accession>
<reference evidence="11 12" key="1">
    <citation type="submission" date="2019-02" db="EMBL/GenBank/DDBJ databases">
        <title>Deep-cultivation of Planctomycetes and their phenomic and genomic characterization uncovers novel biology.</title>
        <authorList>
            <person name="Wiegand S."/>
            <person name="Jogler M."/>
            <person name="Boedeker C."/>
            <person name="Pinto D."/>
            <person name="Vollmers J."/>
            <person name="Rivas-Marin E."/>
            <person name="Kohn T."/>
            <person name="Peeters S.H."/>
            <person name="Heuer A."/>
            <person name="Rast P."/>
            <person name="Oberbeckmann S."/>
            <person name="Bunk B."/>
            <person name="Jeske O."/>
            <person name="Meyerdierks A."/>
            <person name="Storesund J.E."/>
            <person name="Kallscheuer N."/>
            <person name="Luecker S."/>
            <person name="Lage O.M."/>
            <person name="Pohl T."/>
            <person name="Merkel B.J."/>
            <person name="Hornburger P."/>
            <person name="Mueller R.-W."/>
            <person name="Bruemmer F."/>
            <person name="Labrenz M."/>
            <person name="Spormann A.M."/>
            <person name="Op Den Camp H."/>
            <person name="Overmann J."/>
            <person name="Amann R."/>
            <person name="Jetten M.S.M."/>
            <person name="Mascher T."/>
            <person name="Medema M.H."/>
            <person name="Devos D.P."/>
            <person name="Kaster A.-K."/>
            <person name="Ovreas L."/>
            <person name="Rohde M."/>
            <person name="Galperin M.Y."/>
            <person name="Jogler C."/>
        </authorList>
    </citation>
    <scope>NUCLEOTIDE SEQUENCE [LARGE SCALE GENOMIC DNA]</scope>
    <source>
        <strain evidence="11 12">CA85</strain>
    </source>
</reference>
<evidence type="ECO:0000313" key="12">
    <source>
        <dbReference type="Proteomes" id="UP000318053"/>
    </source>
</evidence>
<dbReference type="EMBL" id="SJPK01000002">
    <property type="protein sequence ID" value="TWT74026.1"/>
    <property type="molecule type" value="Genomic_DNA"/>
</dbReference>
<gene>
    <name evidence="11" type="ORF">CA85_09100</name>
</gene>
<keyword evidence="12" id="KW-1185">Reference proteome</keyword>
<keyword evidence="3 8" id="KW-0812">Transmembrane</keyword>
<keyword evidence="9" id="KW-0732">Signal</keyword>
<comment type="subcellular location">
    <subcellularLocation>
        <location evidence="1">Cell membrane</location>
        <topology evidence="1">Multi-pass membrane protein</topology>
    </subcellularLocation>
    <subcellularLocation>
        <location evidence="6">Membrane</location>
        <topology evidence="6">Multi-pass membrane protein</topology>
    </subcellularLocation>
</comment>
<evidence type="ECO:0000259" key="10">
    <source>
        <dbReference type="Pfam" id="PF01618"/>
    </source>
</evidence>
<dbReference type="PANTHER" id="PTHR30625:SF11">
    <property type="entry name" value="MOTA_TOLQ_EXBB PROTON CHANNEL DOMAIN-CONTAINING PROTEIN"/>
    <property type="match status" value="1"/>
</dbReference>
<keyword evidence="2" id="KW-1003">Cell membrane</keyword>
<feature type="domain" description="MotA/TolQ/ExbB proton channel" evidence="10">
    <location>
        <begin position="187"/>
        <end position="303"/>
    </location>
</feature>
<dbReference type="AlphaFoldDB" id="A0A5C5YE56"/>
<keyword evidence="6" id="KW-0813">Transport</keyword>
<feature type="transmembrane region" description="Helical" evidence="8">
    <location>
        <begin position="123"/>
        <end position="142"/>
    </location>
</feature>
<name>A0A5C5YE56_9BACT</name>
<comment type="similarity">
    <text evidence="6">Belongs to the exbB/tolQ family.</text>
</comment>
<dbReference type="GO" id="GO:0017038">
    <property type="term" value="P:protein import"/>
    <property type="evidence" value="ECO:0007669"/>
    <property type="project" value="TreeGrafter"/>
</dbReference>
<dbReference type="RefSeq" id="WP_246112495.1">
    <property type="nucleotide sequence ID" value="NZ_SJPK01000002.1"/>
</dbReference>
<evidence type="ECO:0000256" key="3">
    <source>
        <dbReference type="ARBA" id="ARBA00022692"/>
    </source>
</evidence>
<dbReference type="GO" id="GO:0005886">
    <property type="term" value="C:plasma membrane"/>
    <property type="evidence" value="ECO:0007669"/>
    <property type="project" value="UniProtKB-SubCell"/>
</dbReference>
<feature type="signal peptide" evidence="9">
    <location>
        <begin position="1"/>
        <end position="27"/>
    </location>
</feature>
<evidence type="ECO:0000256" key="9">
    <source>
        <dbReference type="SAM" id="SignalP"/>
    </source>
</evidence>
<dbReference type="InterPro" id="IPR050790">
    <property type="entry name" value="ExbB/TolQ_transport"/>
</dbReference>
<evidence type="ECO:0000256" key="8">
    <source>
        <dbReference type="SAM" id="Phobius"/>
    </source>
</evidence>
<sequence length="334" mass="35632" precursor="true">MMNLRLLTPFALPMPLVARFCCSLVLAATTTPAAAQNQRSAPNYGYNSGGFSSSSAPSTYPGGFGASSGPAARIANAPKSQSGSANQFSIPAAPEEAASEVAAETEESSAWEMPEMIRKFSEGGWLMIPLAIGSLIVIGLSLERMIALRRSRVIPKPFVRRFTECVEDGQLSYEEATSICDEFDCPVAEVFHAAVRRWGRPMMEIEQAVIDAGDRVGESLRRFLRVFHAISNVTPLIGLLGTVLGMIEAFENLGSQTGGQSDLLAAGISTALMTTAGGLSVAIPAYLAYMYFSAKSDRYLGEIDKLCQRVIDCISAEGLENSGAGRAPRKRKAA</sequence>
<dbReference type="Pfam" id="PF01618">
    <property type="entry name" value="MotA_ExbB"/>
    <property type="match status" value="1"/>
</dbReference>
<dbReference type="PANTHER" id="PTHR30625">
    <property type="entry name" value="PROTEIN TOLQ"/>
    <property type="match status" value="1"/>
</dbReference>
<protein>
    <submittedName>
        <fullName evidence="11">Colicin uptake protein TolQ</fullName>
    </submittedName>
</protein>
<keyword evidence="6" id="KW-0653">Protein transport</keyword>
<comment type="caution">
    <text evidence="11">The sequence shown here is derived from an EMBL/GenBank/DDBJ whole genome shotgun (WGS) entry which is preliminary data.</text>
</comment>
<feature type="chain" id="PRO_5022944525" evidence="9">
    <location>
        <begin position="28"/>
        <end position="334"/>
    </location>
</feature>
<feature type="transmembrane region" description="Helical" evidence="8">
    <location>
        <begin position="226"/>
        <end position="247"/>
    </location>
</feature>
<evidence type="ECO:0000313" key="11">
    <source>
        <dbReference type="EMBL" id="TWT74026.1"/>
    </source>
</evidence>
<feature type="region of interest" description="Disordered" evidence="7">
    <location>
        <begin position="71"/>
        <end position="90"/>
    </location>
</feature>
<evidence type="ECO:0000256" key="4">
    <source>
        <dbReference type="ARBA" id="ARBA00022989"/>
    </source>
</evidence>